<dbReference type="OrthoDB" id="165520at2157"/>
<accession>A0A830F562</accession>
<dbReference type="Proteomes" id="UP000614221">
    <property type="component" value="Unassembled WGS sequence"/>
</dbReference>
<dbReference type="AlphaFoldDB" id="A0A830F562"/>
<dbReference type="EMBL" id="BMPD01000013">
    <property type="protein sequence ID" value="GGK84998.1"/>
    <property type="molecule type" value="Genomic_DNA"/>
</dbReference>
<reference evidence="2" key="2">
    <citation type="submission" date="2020-09" db="EMBL/GenBank/DDBJ databases">
        <authorList>
            <person name="Sun Q."/>
            <person name="Ohkuma M."/>
        </authorList>
    </citation>
    <scope>NUCLEOTIDE SEQUENCE</scope>
    <source>
        <strain evidence="2">JCM 19018</strain>
    </source>
</reference>
<feature type="compositionally biased region" description="Acidic residues" evidence="1">
    <location>
        <begin position="178"/>
        <end position="190"/>
    </location>
</feature>
<evidence type="ECO:0000313" key="3">
    <source>
        <dbReference type="Proteomes" id="UP000614221"/>
    </source>
</evidence>
<dbReference type="RefSeq" id="WP_188980956.1">
    <property type="nucleotide sequence ID" value="NZ_BMPD01000013.1"/>
</dbReference>
<sequence>MINGNDFEFDLSPRDVAILKARVKYPEKSASKLRDILEEEFDISLSHNRVNEILNEMRDEDVFSMRAIPNQNIFEYYLFQVAFHYSNFDENWERCYKRLLDDPHVIFFASADDYHEWQFVAQFASPEQSEAWRHDFVKEFGDFIAQIDKTALPAVHKFETAAAIFNDLLRDMGGEEYLGDVEQDPSEQEETDRVSVNQ</sequence>
<reference evidence="2" key="1">
    <citation type="journal article" date="2014" name="Int. J. Syst. Evol. Microbiol.">
        <title>Complete genome sequence of Corynebacterium casei LMG S-19264T (=DSM 44701T), isolated from a smear-ripened cheese.</title>
        <authorList>
            <consortium name="US DOE Joint Genome Institute (JGI-PGF)"/>
            <person name="Walter F."/>
            <person name="Albersmeier A."/>
            <person name="Kalinowski J."/>
            <person name="Ruckert C."/>
        </authorList>
    </citation>
    <scope>NUCLEOTIDE SEQUENCE</scope>
    <source>
        <strain evidence="2">JCM 19018</strain>
    </source>
</reference>
<proteinExistence type="predicted"/>
<gene>
    <name evidence="2" type="ORF">GCM10009067_41370</name>
</gene>
<evidence type="ECO:0000256" key="1">
    <source>
        <dbReference type="SAM" id="MobiDB-lite"/>
    </source>
</evidence>
<comment type="caution">
    <text evidence="2">The sequence shown here is derived from an EMBL/GenBank/DDBJ whole genome shotgun (WGS) entry which is preliminary data.</text>
</comment>
<evidence type="ECO:0000313" key="2">
    <source>
        <dbReference type="EMBL" id="GGK84998.1"/>
    </source>
</evidence>
<name>A0A830F562_9EURY</name>
<organism evidence="2 3">
    <name type="scientific">Haloarcula sebkhae</name>
    <dbReference type="NCBI Taxonomy" id="932660"/>
    <lineage>
        <taxon>Archaea</taxon>
        <taxon>Methanobacteriati</taxon>
        <taxon>Methanobacteriota</taxon>
        <taxon>Stenosarchaea group</taxon>
        <taxon>Halobacteria</taxon>
        <taxon>Halobacteriales</taxon>
        <taxon>Haloarculaceae</taxon>
        <taxon>Haloarcula</taxon>
    </lineage>
</organism>
<feature type="region of interest" description="Disordered" evidence="1">
    <location>
        <begin position="178"/>
        <end position="198"/>
    </location>
</feature>
<protein>
    <submittedName>
        <fullName evidence="2">Uncharacterized protein</fullName>
    </submittedName>
</protein>